<organism evidence="2 3">
    <name type="scientific">Arabidopsis suecica</name>
    <name type="common">Swedish thale-cress</name>
    <name type="synonym">Cardaminopsis suecica</name>
    <dbReference type="NCBI Taxonomy" id="45249"/>
    <lineage>
        <taxon>Eukaryota</taxon>
        <taxon>Viridiplantae</taxon>
        <taxon>Streptophyta</taxon>
        <taxon>Embryophyta</taxon>
        <taxon>Tracheophyta</taxon>
        <taxon>Spermatophyta</taxon>
        <taxon>Magnoliopsida</taxon>
        <taxon>eudicotyledons</taxon>
        <taxon>Gunneridae</taxon>
        <taxon>Pentapetalae</taxon>
        <taxon>rosids</taxon>
        <taxon>malvids</taxon>
        <taxon>Brassicales</taxon>
        <taxon>Brassicaceae</taxon>
        <taxon>Camelineae</taxon>
        <taxon>Arabidopsis</taxon>
    </lineage>
</organism>
<evidence type="ECO:0000313" key="3">
    <source>
        <dbReference type="Proteomes" id="UP000694251"/>
    </source>
</evidence>
<accession>A0A8T2BQK8</accession>
<evidence type="ECO:0000313" key="2">
    <source>
        <dbReference type="EMBL" id="KAG7589125.1"/>
    </source>
</evidence>
<protein>
    <submittedName>
        <fullName evidence="2">Uncharacterized protein</fullName>
    </submittedName>
</protein>
<feature type="transmembrane region" description="Helical" evidence="1">
    <location>
        <begin position="76"/>
        <end position="96"/>
    </location>
</feature>
<dbReference type="Proteomes" id="UP000694251">
    <property type="component" value="Chromosome 7"/>
</dbReference>
<keyword evidence="3" id="KW-1185">Reference proteome</keyword>
<keyword evidence="1" id="KW-0472">Membrane</keyword>
<name>A0A8T2BQK8_ARASU</name>
<proteinExistence type="predicted"/>
<keyword evidence="1" id="KW-0812">Transmembrane</keyword>
<dbReference type="EMBL" id="JAEFBJ010000007">
    <property type="protein sequence ID" value="KAG7589125.1"/>
    <property type="molecule type" value="Genomic_DNA"/>
</dbReference>
<comment type="caution">
    <text evidence="2">The sequence shown here is derived from an EMBL/GenBank/DDBJ whole genome shotgun (WGS) entry which is preliminary data.</text>
</comment>
<sequence>MLGRRERSLRKLKEGERVVDSTSNKNLSSFVFLGLRIKVLVGNTGSSLPVKQGANRPLWFASSQSLTYLDDHPSHVFYVSLYPKIFLSLATIGFFVL</sequence>
<keyword evidence="1" id="KW-1133">Transmembrane helix</keyword>
<gene>
    <name evidence="2" type="ORF">ISN44_As07g014400</name>
</gene>
<evidence type="ECO:0000256" key="1">
    <source>
        <dbReference type="SAM" id="Phobius"/>
    </source>
</evidence>
<dbReference type="AlphaFoldDB" id="A0A8T2BQK8"/>
<reference evidence="2 3" key="1">
    <citation type="submission" date="2020-12" db="EMBL/GenBank/DDBJ databases">
        <title>Concerted genomic and epigenomic changes stabilize Arabidopsis allopolyploids.</title>
        <authorList>
            <person name="Chen Z."/>
        </authorList>
    </citation>
    <scope>NUCLEOTIDE SEQUENCE [LARGE SCALE GENOMIC DNA]</scope>
    <source>
        <strain evidence="2">As9502</strain>
        <tissue evidence="2">Leaf</tissue>
    </source>
</reference>